<name>A0ABC8LZZ9_ERUVS</name>
<organism evidence="2 3">
    <name type="scientific">Eruca vesicaria subsp. sativa</name>
    <name type="common">Garden rocket</name>
    <name type="synonym">Eruca sativa</name>
    <dbReference type="NCBI Taxonomy" id="29727"/>
    <lineage>
        <taxon>Eukaryota</taxon>
        <taxon>Viridiplantae</taxon>
        <taxon>Streptophyta</taxon>
        <taxon>Embryophyta</taxon>
        <taxon>Tracheophyta</taxon>
        <taxon>Spermatophyta</taxon>
        <taxon>Magnoliopsida</taxon>
        <taxon>eudicotyledons</taxon>
        <taxon>Gunneridae</taxon>
        <taxon>Pentapetalae</taxon>
        <taxon>rosids</taxon>
        <taxon>malvids</taxon>
        <taxon>Brassicales</taxon>
        <taxon>Brassicaceae</taxon>
        <taxon>Brassiceae</taxon>
        <taxon>Eruca</taxon>
    </lineage>
</organism>
<feature type="compositionally biased region" description="Basic and acidic residues" evidence="1">
    <location>
        <begin position="126"/>
        <end position="165"/>
    </location>
</feature>
<feature type="compositionally biased region" description="Basic and acidic residues" evidence="1">
    <location>
        <begin position="86"/>
        <end position="110"/>
    </location>
</feature>
<dbReference type="Proteomes" id="UP001642260">
    <property type="component" value="Unassembled WGS sequence"/>
</dbReference>
<protein>
    <submittedName>
        <fullName evidence="2">Uncharacterized protein</fullName>
    </submittedName>
</protein>
<feature type="region of interest" description="Disordered" evidence="1">
    <location>
        <begin position="82"/>
        <end position="224"/>
    </location>
</feature>
<dbReference type="AlphaFoldDB" id="A0ABC8LZZ9"/>
<evidence type="ECO:0000256" key="1">
    <source>
        <dbReference type="SAM" id="MobiDB-lite"/>
    </source>
</evidence>
<keyword evidence="3" id="KW-1185">Reference proteome</keyword>
<proteinExistence type="predicted"/>
<feature type="compositionally biased region" description="Polar residues" evidence="1">
    <location>
        <begin position="175"/>
        <end position="191"/>
    </location>
</feature>
<accession>A0ABC8LZZ9</accession>
<dbReference type="EMBL" id="CAKOAT010836265">
    <property type="protein sequence ID" value="CAH8389468.1"/>
    <property type="molecule type" value="Genomic_DNA"/>
</dbReference>
<evidence type="ECO:0000313" key="3">
    <source>
        <dbReference type="Proteomes" id="UP001642260"/>
    </source>
</evidence>
<reference evidence="2 3" key="1">
    <citation type="submission" date="2022-03" db="EMBL/GenBank/DDBJ databases">
        <authorList>
            <person name="Macdonald S."/>
            <person name="Ahmed S."/>
            <person name="Newling K."/>
        </authorList>
    </citation>
    <scope>NUCLEOTIDE SEQUENCE [LARGE SCALE GENOMIC DNA]</scope>
</reference>
<gene>
    <name evidence="2" type="ORF">ERUC_LOCUS41951</name>
</gene>
<feature type="compositionally biased region" description="Basic residues" evidence="1">
    <location>
        <begin position="192"/>
        <end position="201"/>
    </location>
</feature>
<sequence>MLSCGASTVGKGKKTGNNTIKVIGMVDDDEFVLKHVEALAATYEGNSETGNLVHDKSKDQDKSGEAIEAGCGVNPASAIVAQQNRNKQDKENNNREDMVVDERKISKEDDVREDEDGDYDYNGWHDFVRNGFVRDNDEYNDGGPEKGGSRGQLDLKARQRSEARGGRGQGFRKQASGQGEGSSATSGPGSRNQHRKRRHSKDKTNEGRDYISTSQTIRNGCDEETKTGESIDVILLSPSKHNHKQNRVIKDDDDFVDPHVTQVTQVQGGEAFMKGIQILEMFGCNEDTVKSVDVVLVVPPKHSSEHNCVIEYDNELVDPILVVRLRVYVRGSYGLVHGTSVLKNCNILPMVSENPTTKIGIFRKFREFFLKGVNAGNINIVYQGCLHLSMMAGLNVAIKVLRINVLTHSESTLAYLGQDNQARKAFH</sequence>
<comment type="caution">
    <text evidence="2">The sequence shown here is derived from an EMBL/GenBank/DDBJ whole genome shotgun (WGS) entry which is preliminary data.</text>
</comment>
<evidence type="ECO:0000313" key="2">
    <source>
        <dbReference type="EMBL" id="CAH8389468.1"/>
    </source>
</evidence>